<dbReference type="AlphaFoldDB" id="A0A848LMT0"/>
<name>A0A848LMT0_9BACT</name>
<organism evidence="2 3">
    <name type="scientific">Pyxidicoccus fallax</name>
    <dbReference type="NCBI Taxonomy" id="394095"/>
    <lineage>
        <taxon>Bacteria</taxon>
        <taxon>Pseudomonadati</taxon>
        <taxon>Myxococcota</taxon>
        <taxon>Myxococcia</taxon>
        <taxon>Myxococcales</taxon>
        <taxon>Cystobacterineae</taxon>
        <taxon>Myxococcaceae</taxon>
        <taxon>Pyxidicoccus</taxon>
    </lineage>
</organism>
<gene>
    <name evidence="2" type="ORF">HG543_29065</name>
</gene>
<sequence length="95" mass="10242">MAFAPDGRLFVREQAGILRVIQNGVLLSQPFVTVSTDNQGERGLLGVANARLPWSSPAAPSRSSPPTGFGPTHPLLHPESWRGTLSGRVRPRFPT</sequence>
<accession>A0A848LMT0</accession>
<reference evidence="2 3" key="1">
    <citation type="submission" date="2020-04" db="EMBL/GenBank/DDBJ databases">
        <title>Draft genome of Pyxidicoccus fallax type strain.</title>
        <authorList>
            <person name="Whitworth D.E."/>
        </authorList>
    </citation>
    <scope>NUCLEOTIDE SEQUENCE [LARGE SCALE GENOMIC DNA]</scope>
    <source>
        <strain evidence="2 3">DSM 14698</strain>
    </source>
</reference>
<evidence type="ECO:0000313" key="3">
    <source>
        <dbReference type="Proteomes" id="UP000518300"/>
    </source>
</evidence>
<evidence type="ECO:0000313" key="2">
    <source>
        <dbReference type="EMBL" id="NMO18884.1"/>
    </source>
</evidence>
<dbReference type="EMBL" id="JABBJJ010000158">
    <property type="protein sequence ID" value="NMO18884.1"/>
    <property type="molecule type" value="Genomic_DNA"/>
</dbReference>
<feature type="compositionally biased region" description="Low complexity" evidence="1">
    <location>
        <begin position="55"/>
        <end position="66"/>
    </location>
</feature>
<dbReference type="Gene3D" id="2.120.10.30">
    <property type="entry name" value="TolB, C-terminal domain"/>
    <property type="match status" value="1"/>
</dbReference>
<dbReference type="InterPro" id="IPR011042">
    <property type="entry name" value="6-blade_b-propeller_TolB-like"/>
</dbReference>
<dbReference type="Proteomes" id="UP000518300">
    <property type="component" value="Unassembled WGS sequence"/>
</dbReference>
<evidence type="ECO:0000256" key="1">
    <source>
        <dbReference type="SAM" id="MobiDB-lite"/>
    </source>
</evidence>
<keyword evidence="3" id="KW-1185">Reference proteome</keyword>
<protein>
    <submittedName>
        <fullName evidence="2">PQQ-dependent sugar dehydrogenase</fullName>
    </submittedName>
</protein>
<feature type="region of interest" description="Disordered" evidence="1">
    <location>
        <begin position="55"/>
        <end position="95"/>
    </location>
</feature>
<comment type="caution">
    <text evidence="2">The sequence shown here is derived from an EMBL/GenBank/DDBJ whole genome shotgun (WGS) entry which is preliminary data.</text>
</comment>
<proteinExistence type="predicted"/>